<organism evidence="2 3">
    <name type="scientific">Paenibacillus rhizovicinus</name>
    <dbReference type="NCBI Taxonomy" id="2704463"/>
    <lineage>
        <taxon>Bacteria</taxon>
        <taxon>Bacillati</taxon>
        <taxon>Bacillota</taxon>
        <taxon>Bacilli</taxon>
        <taxon>Bacillales</taxon>
        <taxon>Paenibacillaceae</taxon>
        <taxon>Paenibacillus</taxon>
    </lineage>
</organism>
<keyword evidence="3" id="KW-1185">Reference proteome</keyword>
<name>A0A6C0NZ69_9BACL</name>
<proteinExistence type="predicted"/>
<dbReference type="RefSeq" id="WP_162640325.1">
    <property type="nucleotide sequence ID" value="NZ_CP048286.1"/>
</dbReference>
<dbReference type="AlphaFoldDB" id="A0A6C0NZ69"/>
<gene>
    <name evidence="2" type="ORF">GZH47_12140</name>
</gene>
<feature type="region of interest" description="Disordered" evidence="1">
    <location>
        <begin position="193"/>
        <end position="214"/>
    </location>
</feature>
<feature type="compositionally biased region" description="Polar residues" evidence="1">
    <location>
        <begin position="196"/>
        <end position="213"/>
    </location>
</feature>
<dbReference type="Proteomes" id="UP000479114">
    <property type="component" value="Chromosome"/>
</dbReference>
<feature type="compositionally biased region" description="Polar residues" evidence="1">
    <location>
        <begin position="359"/>
        <end position="390"/>
    </location>
</feature>
<sequence length="390" mass="40673">MKTTLYIINGVMVLMLVFILTSSRAGLTYGAFTSTSEATSSIGICPVFPQDIEALLGQWNDHIRQGNAAYASIAGSAAPDASSPSTTNLEASSDEQLQELKTSYLNRLAGIPDELQSIASLKAVNEHSLQTVQEELGAAGAVLGQLENDVNTVDANCLRVNDTSLLAKFGSATDNDLTGSPALHQRAEQVYEALASDQSGTVSRPGEQPQSNDGLVADSFVTLYDGKQAALDNASGALSQLQSNLQARVAGIDELLASRAEAAEQAKAAAEQSADEENSSAERPDAGNEQHAEADNAAEPSTVTQDQQSAPQNNQPQDEPQGQPDMAQDNKTGQGKAPDAGQGAEQDPPPDPQQESSEVKSSNDLLQMSSSGPSRTGQAQNSDESGGVSQ</sequence>
<protein>
    <submittedName>
        <fullName evidence="2">Uncharacterized protein</fullName>
    </submittedName>
</protein>
<reference evidence="2 3" key="1">
    <citation type="submission" date="2020-02" db="EMBL/GenBank/DDBJ databases">
        <title>Paenibacillus sp. nov., isolated from rhizosphere soil of tomato.</title>
        <authorList>
            <person name="Weon H.-Y."/>
            <person name="Lee S.A."/>
        </authorList>
    </citation>
    <scope>NUCLEOTIDE SEQUENCE [LARGE SCALE GENOMIC DNA]</scope>
    <source>
        <strain evidence="2 3">14171R-81</strain>
    </source>
</reference>
<evidence type="ECO:0000313" key="2">
    <source>
        <dbReference type="EMBL" id="QHW31518.1"/>
    </source>
</evidence>
<evidence type="ECO:0000313" key="3">
    <source>
        <dbReference type="Proteomes" id="UP000479114"/>
    </source>
</evidence>
<feature type="compositionally biased region" description="Low complexity" evidence="1">
    <location>
        <begin position="263"/>
        <end position="272"/>
    </location>
</feature>
<accession>A0A6C0NZ69</accession>
<feature type="region of interest" description="Disordered" evidence="1">
    <location>
        <begin position="263"/>
        <end position="390"/>
    </location>
</feature>
<feature type="compositionally biased region" description="Polar residues" evidence="1">
    <location>
        <begin position="299"/>
        <end position="320"/>
    </location>
</feature>
<evidence type="ECO:0000256" key="1">
    <source>
        <dbReference type="SAM" id="MobiDB-lite"/>
    </source>
</evidence>
<dbReference type="EMBL" id="CP048286">
    <property type="protein sequence ID" value="QHW31518.1"/>
    <property type="molecule type" value="Genomic_DNA"/>
</dbReference>
<dbReference type="KEGG" id="prz:GZH47_12140"/>
<feature type="compositionally biased region" description="Basic and acidic residues" evidence="1">
    <location>
        <begin position="280"/>
        <end position="294"/>
    </location>
</feature>